<proteinExistence type="predicted"/>
<dbReference type="RefSeq" id="WP_250062130.1">
    <property type="nucleotide sequence ID" value="NZ_JAIKTS010000001.1"/>
</dbReference>
<dbReference type="Pfam" id="PF17263">
    <property type="entry name" value="DUF5329"/>
    <property type="match status" value="1"/>
</dbReference>
<accession>A0ABT0SFH7</accession>
<dbReference type="EMBL" id="JAIKTS010000001">
    <property type="protein sequence ID" value="MCL7713818.1"/>
    <property type="molecule type" value="Genomic_DNA"/>
</dbReference>
<feature type="signal peptide" evidence="1">
    <location>
        <begin position="1"/>
        <end position="20"/>
    </location>
</feature>
<dbReference type="InterPro" id="IPR035242">
    <property type="entry name" value="DUF5329"/>
</dbReference>
<sequence>MSAARACLLAALLVAGSGQAATPPTATAQREINGLMEALAHSGCRFQRNGHWHEAGEAQRHLQRKYAYLHKRGLVDSAERFIERAASHSSRSGSAYRVACPGRPEQDAAPWFRQHLAELRGR</sequence>
<evidence type="ECO:0000256" key="1">
    <source>
        <dbReference type="SAM" id="SignalP"/>
    </source>
</evidence>
<evidence type="ECO:0000313" key="2">
    <source>
        <dbReference type="EMBL" id="MCL7713818.1"/>
    </source>
</evidence>
<protein>
    <submittedName>
        <fullName evidence="2">DUF5329 domain-containing protein</fullName>
    </submittedName>
</protein>
<keyword evidence="3" id="KW-1185">Reference proteome</keyword>
<dbReference type="Proteomes" id="UP001431235">
    <property type="component" value="Unassembled WGS sequence"/>
</dbReference>
<organism evidence="2 3">
    <name type="scientific">Stenotrophomonas mori</name>
    <dbReference type="NCBI Taxonomy" id="2871096"/>
    <lineage>
        <taxon>Bacteria</taxon>
        <taxon>Pseudomonadati</taxon>
        <taxon>Pseudomonadota</taxon>
        <taxon>Gammaproteobacteria</taxon>
        <taxon>Lysobacterales</taxon>
        <taxon>Lysobacteraceae</taxon>
        <taxon>Stenotrophomonas</taxon>
    </lineage>
</organism>
<evidence type="ECO:0000313" key="3">
    <source>
        <dbReference type="Proteomes" id="UP001431235"/>
    </source>
</evidence>
<comment type="caution">
    <text evidence="2">The sequence shown here is derived from an EMBL/GenBank/DDBJ whole genome shotgun (WGS) entry which is preliminary data.</text>
</comment>
<feature type="chain" id="PRO_5045921789" evidence="1">
    <location>
        <begin position="21"/>
        <end position="122"/>
    </location>
</feature>
<keyword evidence="1" id="KW-0732">Signal</keyword>
<gene>
    <name evidence="2" type="ORF">K5L01_03960</name>
</gene>
<reference evidence="2 3" key="1">
    <citation type="submission" date="2021-08" db="EMBL/GenBank/DDBJ databases">
        <title>Novel members of of the genus Stenotrophomonas from differernt environment.</title>
        <authorList>
            <person name="Deng Y."/>
        </authorList>
    </citation>
    <scope>NUCLEOTIDE SEQUENCE [LARGE SCALE GENOMIC DNA]</scope>
    <source>
        <strain evidence="2 3">CPCC 101365</strain>
    </source>
</reference>
<name>A0ABT0SFH7_9GAMM</name>